<evidence type="ECO:0000256" key="4">
    <source>
        <dbReference type="ARBA" id="ARBA00022571"/>
    </source>
</evidence>
<sequence length="463" mass="50455">MTNNNENKNPAAAARGSELASDFTVSINYDSRLYREDIAGSIVHARMLGRQGIIESDDVEKIVEGLGVIIEEIENGEFEWKEELEDIHMNVESRLYELIGDAAGRLHTARSRNDQVATDTRLWTQLACGRAFDAAVQLQKSLVDLAEQHIDTVVPGYTHMQRGQPVVLAHHLMAYFEMFDRDATRFAQTAESADVMPLGSGAMAGVPYDIDREWVAKELDFSDISRNSMDAVSDRDFIVEFLTASSLAMAHLSRLAEELVIWSSDEFGFIKLSDEFTSGSSIMPQKRNPDFAELIRGKTGRVYGSLMGLLTTIKGLPLTYNRDLQEDKEGLFDAADTVITALEAAAGMIAGMTVNVDRMRQAAANSFVLATDIADYLVGKGVPFRAAYIAVSDLSKQCIADGVGFGELSLSDFQKASDLFDDGVMEITLDSAVAARNVPGGTAPERVRAAIEEAKGLLADAGA</sequence>
<dbReference type="EMBL" id="WMBE01000002">
    <property type="protein sequence ID" value="MDG0866847.1"/>
    <property type="molecule type" value="Genomic_DNA"/>
</dbReference>
<evidence type="ECO:0000313" key="9">
    <source>
        <dbReference type="EMBL" id="MDG0866847.1"/>
    </source>
</evidence>
<evidence type="ECO:0000313" key="11">
    <source>
        <dbReference type="Proteomes" id="UP001219901"/>
    </source>
</evidence>
<evidence type="ECO:0000256" key="3">
    <source>
        <dbReference type="ARBA" id="ARBA00022490"/>
    </source>
</evidence>
<dbReference type="Proteomes" id="UP001321249">
    <property type="component" value="Unassembled WGS sequence"/>
</dbReference>
<evidence type="ECO:0000256" key="1">
    <source>
        <dbReference type="ARBA" id="ARBA00004941"/>
    </source>
</evidence>
<dbReference type="EMBL" id="CP046147">
    <property type="protein sequence ID" value="WFG38267.1"/>
    <property type="molecule type" value="Genomic_DNA"/>
</dbReference>
<dbReference type="Gene3D" id="1.10.40.30">
    <property type="entry name" value="Fumarase/aspartase (C-terminal domain)"/>
    <property type="match status" value="1"/>
</dbReference>
<accession>A0AAJ5ZG48</accession>
<reference evidence="11 12" key="1">
    <citation type="submission" date="2019-11" db="EMBL/GenBank/DDBJ databases">
        <authorList>
            <person name="Cho J.-C."/>
        </authorList>
    </citation>
    <scope>NUCLEOTIDE SEQUENCE [LARGE SCALE GENOMIC DNA]</scope>
    <source>
        <strain evidence="10 11">JH1073</strain>
        <strain evidence="9 12">JH702</strain>
    </source>
</reference>
<dbReference type="Gene3D" id="1.10.275.10">
    <property type="entry name" value="Fumarase/aspartase (N-terminal domain)"/>
    <property type="match status" value="1"/>
</dbReference>
<dbReference type="FunFam" id="1.20.200.10:FF:000002">
    <property type="entry name" value="Argininosuccinate lyase"/>
    <property type="match status" value="1"/>
</dbReference>
<reference evidence="10" key="2">
    <citation type="journal article" date="2023" name="Nat. Commun.">
        <title>Cultivation of marine bacteria of the SAR202 clade.</title>
        <authorList>
            <person name="Lim Y."/>
            <person name="Seo J.H."/>
            <person name="Giovannoni S.J."/>
            <person name="Kang I."/>
            <person name="Cho J.C."/>
        </authorList>
    </citation>
    <scope>NUCLEOTIDE SEQUENCE</scope>
    <source>
        <strain evidence="10">JH1073</strain>
    </source>
</reference>
<dbReference type="InterPro" id="IPR008948">
    <property type="entry name" value="L-Aspartase-like"/>
</dbReference>
<comment type="subcellular location">
    <subcellularLocation>
        <location evidence="6">Cytoplasm</location>
    </subcellularLocation>
</comment>
<dbReference type="InterPro" id="IPR000362">
    <property type="entry name" value="Fumarate_lyase_fam"/>
</dbReference>
<dbReference type="GO" id="GO:0005829">
    <property type="term" value="C:cytosol"/>
    <property type="evidence" value="ECO:0007669"/>
    <property type="project" value="TreeGrafter"/>
</dbReference>
<dbReference type="InterPro" id="IPR009049">
    <property type="entry name" value="Argininosuccinate_lyase"/>
</dbReference>
<dbReference type="InterPro" id="IPR024083">
    <property type="entry name" value="Fumarase/histidase_N"/>
</dbReference>
<reference evidence="11" key="3">
    <citation type="submission" date="2023-06" db="EMBL/GenBank/DDBJ databases">
        <title>Pangenomics reveal diversification of enzyme families and niche specialization in globally abundant SAR202 bacteria.</title>
        <authorList>
            <person name="Saw J.H.W."/>
        </authorList>
    </citation>
    <scope>NUCLEOTIDE SEQUENCE [LARGE SCALE GENOMIC DNA]</scope>
    <source>
        <strain evidence="11">JH1073</strain>
    </source>
</reference>
<feature type="domain" description="Argininosuccinate lyase C-terminal" evidence="8">
    <location>
        <begin position="367"/>
        <end position="427"/>
    </location>
</feature>
<evidence type="ECO:0000256" key="6">
    <source>
        <dbReference type="HAMAP-Rule" id="MF_00006"/>
    </source>
</evidence>
<evidence type="ECO:0000259" key="7">
    <source>
        <dbReference type="Pfam" id="PF00206"/>
    </source>
</evidence>
<dbReference type="SUPFAM" id="SSF48557">
    <property type="entry name" value="L-aspartase-like"/>
    <property type="match status" value="1"/>
</dbReference>
<dbReference type="Proteomes" id="UP001219901">
    <property type="component" value="Chromosome"/>
</dbReference>
<protein>
    <recommendedName>
        <fullName evidence="2 6">Argininosuccinate lyase</fullName>
        <shortName evidence="6">ASAL</shortName>
        <ecNumber evidence="2 6">4.3.2.1</ecNumber>
    </recommendedName>
    <alternativeName>
        <fullName evidence="6">Arginosuccinase</fullName>
    </alternativeName>
</protein>
<dbReference type="RefSeq" id="WP_342824624.1">
    <property type="nucleotide sequence ID" value="NZ_CP046146.1"/>
</dbReference>
<dbReference type="PANTHER" id="PTHR43814">
    <property type="entry name" value="ARGININOSUCCINATE LYASE"/>
    <property type="match status" value="1"/>
</dbReference>
<proteinExistence type="inferred from homology"/>
<dbReference type="HAMAP" id="MF_00006">
    <property type="entry name" value="Arg_succ_lyase"/>
    <property type="match status" value="1"/>
</dbReference>
<dbReference type="PRINTS" id="PR00145">
    <property type="entry name" value="ARGSUCLYASE"/>
</dbReference>
<evidence type="ECO:0000256" key="2">
    <source>
        <dbReference type="ARBA" id="ARBA00012338"/>
    </source>
</evidence>
<dbReference type="InterPro" id="IPR029419">
    <property type="entry name" value="Arg_succ_lyase_C"/>
</dbReference>
<evidence type="ECO:0000259" key="8">
    <source>
        <dbReference type="Pfam" id="PF14698"/>
    </source>
</evidence>
<keyword evidence="3 6" id="KW-0963">Cytoplasm</keyword>
<dbReference type="InterPro" id="IPR020557">
    <property type="entry name" value="Fumarate_lyase_CS"/>
</dbReference>
<dbReference type="NCBIfam" id="TIGR00838">
    <property type="entry name" value="argH"/>
    <property type="match status" value="1"/>
</dbReference>
<dbReference type="GO" id="GO:0004056">
    <property type="term" value="F:argininosuccinate lyase activity"/>
    <property type="evidence" value="ECO:0007669"/>
    <property type="project" value="UniProtKB-UniRule"/>
</dbReference>
<keyword evidence="11" id="KW-1185">Reference proteome</keyword>
<comment type="pathway">
    <text evidence="1 6">Amino-acid biosynthesis; L-arginine biosynthesis; L-arginine from L-ornithine and carbamoyl phosphate: step 3/3.</text>
</comment>
<dbReference type="PRINTS" id="PR00149">
    <property type="entry name" value="FUMRATELYASE"/>
</dbReference>
<dbReference type="PANTHER" id="PTHR43814:SF1">
    <property type="entry name" value="ARGININOSUCCINATE LYASE"/>
    <property type="match status" value="1"/>
</dbReference>
<evidence type="ECO:0000313" key="10">
    <source>
        <dbReference type="EMBL" id="WFG38267.1"/>
    </source>
</evidence>
<dbReference type="FunFam" id="1.10.275.10:FF:000002">
    <property type="entry name" value="Argininosuccinate lyase"/>
    <property type="match status" value="1"/>
</dbReference>
<dbReference type="Pfam" id="PF14698">
    <property type="entry name" value="ASL_C2"/>
    <property type="match status" value="1"/>
</dbReference>
<evidence type="ECO:0000313" key="12">
    <source>
        <dbReference type="Proteomes" id="UP001321249"/>
    </source>
</evidence>
<dbReference type="InterPro" id="IPR022761">
    <property type="entry name" value="Fumarate_lyase_N"/>
</dbReference>
<evidence type="ECO:0000256" key="5">
    <source>
        <dbReference type="ARBA" id="ARBA00023239"/>
    </source>
</evidence>
<organism evidence="10 11">
    <name type="scientific">Candidatus Lucifugimonas marina</name>
    <dbReference type="NCBI Taxonomy" id="3038979"/>
    <lineage>
        <taxon>Bacteria</taxon>
        <taxon>Bacillati</taxon>
        <taxon>Chloroflexota</taxon>
        <taxon>Dehalococcoidia</taxon>
        <taxon>SAR202 cluster</taxon>
        <taxon>Candidatus Lucifugimonadales</taxon>
        <taxon>Candidatus Lucifugimonadaceae</taxon>
        <taxon>Candidatus Lucifugimonas</taxon>
    </lineage>
</organism>
<dbReference type="PROSITE" id="PS00163">
    <property type="entry name" value="FUMARATE_LYASES"/>
    <property type="match status" value="1"/>
</dbReference>
<dbReference type="AlphaFoldDB" id="A0AAJ5ZG48"/>
<dbReference type="Pfam" id="PF00206">
    <property type="entry name" value="Lyase_1"/>
    <property type="match status" value="1"/>
</dbReference>
<comment type="catalytic activity">
    <reaction evidence="6">
        <text>2-(N(omega)-L-arginino)succinate = fumarate + L-arginine</text>
        <dbReference type="Rhea" id="RHEA:24020"/>
        <dbReference type="ChEBI" id="CHEBI:29806"/>
        <dbReference type="ChEBI" id="CHEBI:32682"/>
        <dbReference type="ChEBI" id="CHEBI:57472"/>
        <dbReference type="EC" id="4.3.2.1"/>
    </reaction>
</comment>
<keyword evidence="5 6" id="KW-0456">Lyase</keyword>
<keyword evidence="6" id="KW-0028">Amino-acid biosynthesis</keyword>
<name>A0AAJ5ZG48_9CHLR</name>
<gene>
    <name evidence="6 10" type="primary">argH</name>
    <name evidence="9" type="ORF">GKO46_07125</name>
    <name evidence="10" type="ORF">GKO48_01130</name>
</gene>
<keyword evidence="4 6" id="KW-0055">Arginine biosynthesis</keyword>
<dbReference type="GO" id="GO:0042450">
    <property type="term" value="P:L-arginine biosynthetic process via ornithine"/>
    <property type="evidence" value="ECO:0007669"/>
    <property type="project" value="UniProtKB-UniRule"/>
</dbReference>
<dbReference type="EC" id="4.3.2.1" evidence="2 6"/>
<comment type="similarity">
    <text evidence="6">Belongs to the lyase 1 family. Argininosuccinate lyase subfamily.</text>
</comment>
<feature type="domain" description="Fumarate lyase N-terminal" evidence="7">
    <location>
        <begin position="18"/>
        <end position="304"/>
    </location>
</feature>
<dbReference type="CDD" id="cd01359">
    <property type="entry name" value="Argininosuccinate_lyase"/>
    <property type="match status" value="1"/>
</dbReference>
<dbReference type="Gene3D" id="1.20.200.10">
    <property type="entry name" value="Fumarase/aspartase (Central domain)"/>
    <property type="match status" value="1"/>
</dbReference>